<protein>
    <recommendedName>
        <fullName evidence="6">WYL domain-containing protein</fullName>
    </recommendedName>
</protein>
<organism evidence="4 5">
    <name type="scientific">Corynebacterium oculi</name>
    <dbReference type="NCBI Taxonomy" id="1544416"/>
    <lineage>
        <taxon>Bacteria</taxon>
        <taxon>Bacillati</taxon>
        <taxon>Actinomycetota</taxon>
        <taxon>Actinomycetes</taxon>
        <taxon>Mycobacteriales</taxon>
        <taxon>Corynebacteriaceae</taxon>
        <taxon>Corynebacterium</taxon>
    </lineage>
</organism>
<dbReference type="PATRIC" id="fig|1544416.3.peg.748"/>
<dbReference type="InterPro" id="IPR057727">
    <property type="entry name" value="WCX_dom"/>
</dbReference>
<evidence type="ECO:0000313" key="5">
    <source>
        <dbReference type="Proteomes" id="UP000050517"/>
    </source>
</evidence>
<dbReference type="Proteomes" id="UP000050517">
    <property type="component" value="Unassembled WGS sequence"/>
</dbReference>
<evidence type="ECO:0000313" key="4">
    <source>
        <dbReference type="EMBL" id="KQB85600.1"/>
    </source>
</evidence>
<accession>A0A0Q0Z7P8</accession>
<reference evidence="4 5" key="1">
    <citation type="submission" date="2015-10" db="EMBL/GenBank/DDBJ databases">
        <title>Corynebacteirum lowii and Corynebacterium oculi species nova, derived from human clinical disease and and emended description of Corynebacterium mastiditis.</title>
        <authorList>
            <person name="Bernard K."/>
            <person name="Pacheco A.L."/>
            <person name="Mcdougall C."/>
            <person name="Burtx T."/>
            <person name="Weibe D."/>
            <person name="Tyler S."/>
            <person name="Olson A.B."/>
            <person name="Cnockaert M."/>
            <person name="Eguchi H."/>
            <person name="Kuwahara T."/>
            <person name="Nakayama-Imaohji H."/>
            <person name="Boudewijins M."/>
            <person name="Van Hoecke F."/>
            <person name="Bernier A.-M."/>
            <person name="Vandamme P."/>
        </authorList>
    </citation>
    <scope>NUCLEOTIDE SEQUENCE [LARGE SCALE GENOMIC DNA]</scope>
    <source>
        <strain evidence="4 5">NML 130210</strain>
    </source>
</reference>
<name>A0A0Q0Z7P8_9CORY</name>
<gene>
    <name evidence="4" type="ORF">Cocul_00747</name>
</gene>
<feature type="domain" description="WCX" evidence="3">
    <location>
        <begin position="225"/>
        <end position="297"/>
    </location>
</feature>
<sequence>MNNLNRVEELARVLNLIPYFEAHPGRSVFEAARDLGRTPQEIMADLNRLFCCGLPGLMPDNLVDMVHSYTSVRITNNQGLDRALRLSAAEASVLLMMLESLENQPGLVHAPSVRSAASKLRTITGASAIFDSTPQQEDSTVGKRISQAIAEKKQLRFRYSSASSDTEREREVTPLRVVMDSGHQYLSAWEEGHRTFRLDRMAAPEVVDKPAEAPSGVDFSFALEHQAHLKVRREAAWLAEYYPMTLAEDPEGEWVAATMPYGTQEWLVRFALSNADKVKVLSPPQVSSQVSLRASQALAAYDGSQTTTFD</sequence>
<evidence type="ECO:0008006" key="6">
    <source>
        <dbReference type="Google" id="ProtNLM"/>
    </source>
</evidence>
<evidence type="ECO:0000259" key="2">
    <source>
        <dbReference type="Pfam" id="PF19187"/>
    </source>
</evidence>
<dbReference type="OrthoDB" id="5174471at2"/>
<dbReference type="Pfam" id="PF25583">
    <property type="entry name" value="WCX"/>
    <property type="match status" value="1"/>
</dbReference>
<evidence type="ECO:0000259" key="1">
    <source>
        <dbReference type="Pfam" id="PF13280"/>
    </source>
</evidence>
<dbReference type="Pfam" id="PF19187">
    <property type="entry name" value="HTH_PafC"/>
    <property type="match status" value="1"/>
</dbReference>
<dbReference type="InterPro" id="IPR026881">
    <property type="entry name" value="WYL_dom"/>
</dbReference>
<comment type="caution">
    <text evidence="4">The sequence shown here is derived from an EMBL/GenBank/DDBJ whole genome shotgun (WGS) entry which is preliminary data.</text>
</comment>
<dbReference type="InterPro" id="IPR028349">
    <property type="entry name" value="PafC-like"/>
</dbReference>
<dbReference type="EMBL" id="LKST01000001">
    <property type="protein sequence ID" value="KQB85600.1"/>
    <property type="molecule type" value="Genomic_DNA"/>
</dbReference>
<feature type="domain" description="WYL" evidence="1">
    <location>
        <begin position="144"/>
        <end position="205"/>
    </location>
</feature>
<keyword evidence="5" id="KW-1185">Reference proteome</keyword>
<dbReference type="InterPro" id="IPR051534">
    <property type="entry name" value="CBASS_pafABC_assoc_protein"/>
</dbReference>
<dbReference type="STRING" id="1544416.Cocul_00747"/>
<dbReference type="PANTHER" id="PTHR34580">
    <property type="match status" value="1"/>
</dbReference>
<feature type="domain" description="PafC HTH" evidence="2">
    <location>
        <begin position="8"/>
        <end position="121"/>
    </location>
</feature>
<dbReference type="Pfam" id="PF13280">
    <property type="entry name" value="WYL"/>
    <property type="match status" value="1"/>
</dbReference>
<proteinExistence type="predicted"/>
<dbReference type="PANTHER" id="PTHR34580:SF1">
    <property type="entry name" value="PROTEIN PAFC"/>
    <property type="match status" value="1"/>
</dbReference>
<evidence type="ECO:0000259" key="3">
    <source>
        <dbReference type="Pfam" id="PF25583"/>
    </source>
</evidence>
<dbReference type="PIRSF" id="PIRSF016838">
    <property type="entry name" value="PafC"/>
    <property type="match status" value="1"/>
</dbReference>
<dbReference type="PROSITE" id="PS52050">
    <property type="entry name" value="WYL"/>
    <property type="match status" value="1"/>
</dbReference>
<dbReference type="InterPro" id="IPR043839">
    <property type="entry name" value="PafC_HTH"/>
</dbReference>
<dbReference type="RefSeq" id="WP_055121909.1">
    <property type="nucleotide sequence ID" value="NZ_LKST01000001.1"/>
</dbReference>
<dbReference type="AlphaFoldDB" id="A0A0Q0Z7P8"/>